<keyword evidence="3" id="KW-1185">Reference proteome</keyword>
<accession>W7BF53</accession>
<keyword evidence="1" id="KW-0472">Membrane</keyword>
<proteinExistence type="predicted"/>
<gene>
    <name evidence="2" type="ORF">PGRAN_01630</name>
</gene>
<evidence type="ECO:0000256" key="1">
    <source>
        <dbReference type="SAM" id="Phobius"/>
    </source>
</evidence>
<dbReference type="RefSeq" id="WP_036064475.1">
    <property type="nucleotide sequence ID" value="NZ_AODD01000002.1"/>
</dbReference>
<dbReference type="STRING" id="1265819.PGRAN_01630"/>
<dbReference type="AlphaFoldDB" id="W7BF53"/>
<feature type="transmembrane region" description="Helical" evidence="1">
    <location>
        <begin position="71"/>
        <end position="92"/>
    </location>
</feature>
<dbReference type="Proteomes" id="UP000019253">
    <property type="component" value="Unassembled WGS sequence"/>
</dbReference>
<comment type="caution">
    <text evidence="2">The sequence shown here is derived from an EMBL/GenBank/DDBJ whole genome shotgun (WGS) entry which is preliminary data.</text>
</comment>
<keyword evidence="1" id="KW-1133">Transmembrane helix</keyword>
<keyword evidence="1" id="KW-0812">Transmembrane</keyword>
<feature type="transmembrane region" description="Helical" evidence="1">
    <location>
        <begin position="12"/>
        <end position="32"/>
    </location>
</feature>
<dbReference type="PATRIC" id="fig|1265819.5.peg.326"/>
<evidence type="ECO:0000313" key="3">
    <source>
        <dbReference type="Proteomes" id="UP000019253"/>
    </source>
</evidence>
<evidence type="ECO:0000313" key="2">
    <source>
        <dbReference type="EMBL" id="EUJ24572.1"/>
    </source>
</evidence>
<feature type="transmembrane region" description="Helical" evidence="1">
    <location>
        <begin position="38"/>
        <end position="59"/>
    </location>
</feature>
<organism evidence="2 3">
    <name type="scientific">Listeria grandensis FSL F6-0971</name>
    <dbReference type="NCBI Taxonomy" id="1265819"/>
    <lineage>
        <taxon>Bacteria</taxon>
        <taxon>Bacillati</taxon>
        <taxon>Bacillota</taxon>
        <taxon>Bacilli</taxon>
        <taxon>Bacillales</taxon>
        <taxon>Listeriaceae</taxon>
        <taxon>Listeria</taxon>
    </lineage>
</organism>
<reference evidence="2 3" key="1">
    <citation type="journal article" date="2014" name="Int. J. Syst. Evol. Microbiol.">
        <title>Listeria floridensis sp. nov., Listeria aquatica sp. nov., Listeria cornellensis sp. nov., Listeria riparia sp. nov. and Listeria grandensis sp. nov., from agricultural and natural environments.</title>
        <authorList>
            <person name="den Bakker H.C."/>
            <person name="Warchocki S."/>
            <person name="Wright E.M."/>
            <person name="Allred A.F."/>
            <person name="Ahlstrom C."/>
            <person name="Manuel C.S."/>
            <person name="Stasiewicz M.J."/>
            <person name="Burrell A."/>
            <person name="Roof S."/>
            <person name="Strawn L."/>
            <person name="Fortes E.D."/>
            <person name="Nightingale K.K."/>
            <person name="Kephart D."/>
            <person name="Wiedmann M."/>
        </authorList>
    </citation>
    <scope>NUCLEOTIDE SEQUENCE [LARGE SCALE GENOMIC DNA]</scope>
    <source>
        <strain evidence="3">FSL F6-971</strain>
    </source>
</reference>
<dbReference type="OrthoDB" id="2364890at2"/>
<protein>
    <submittedName>
        <fullName evidence="2">Uncharacterized protein</fullName>
    </submittedName>
</protein>
<sequence length="95" mass="10490">MDPTKAALFRFHMLGYFLVSLLLIGAGLMLGASGPDDAIMWTLLGFLKYALLCLILGGVGVWRAKELASRLFLMWLVVLPIDYGLFVIMVIVTRA</sequence>
<name>W7BF53_9LIST</name>
<dbReference type="EMBL" id="AODD01000002">
    <property type="protein sequence ID" value="EUJ24572.1"/>
    <property type="molecule type" value="Genomic_DNA"/>
</dbReference>